<reference evidence="1 2" key="1">
    <citation type="journal article" date="2010" name="BMC Genomics">
        <title>Genome analysis and comparative genomics of a Giardia intestinalis assemblage E isolate.</title>
        <authorList>
            <person name="Jerlstrom-Hultqvist J."/>
            <person name="Franzen O."/>
            <person name="Ankarklev J."/>
            <person name="Xu F."/>
            <person name="Nohynkova E."/>
            <person name="Andersson J.O."/>
            <person name="Svard S.G."/>
            <person name="Andersson B."/>
        </authorList>
    </citation>
    <scope>NUCLEOTIDE SEQUENCE [LARGE SCALE GENOMIC DNA]</scope>
    <source>
        <strain evidence="1 2">P15</strain>
    </source>
</reference>
<dbReference type="AlphaFoldDB" id="E1F1B7"/>
<dbReference type="Proteomes" id="UP000008974">
    <property type="component" value="Unassembled WGS sequence"/>
</dbReference>
<proteinExistence type="predicted"/>
<dbReference type="VEuPathDB" id="GiardiaDB:GLP15_3857"/>
<gene>
    <name evidence="1" type="ORF">GLP15_3857</name>
</gene>
<evidence type="ECO:0000313" key="1">
    <source>
        <dbReference type="EMBL" id="EFO63754.1"/>
    </source>
</evidence>
<dbReference type="EMBL" id="ACVC01000120">
    <property type="protein sequence ID" value="EFO63754.1"/>
    <property type="molecule type" value="Genomic_DNA"/>
</dbReference>
<name>E1F1B7_GIAIA</name>
<dbReference type="OMA" id="MYDRCIS"/>
<sequence>METDKYIIETDVLELLVKEGMDTARKEILLRMQKVQEEILELCLANQKESLYISSIKETAKDRPQIPLTTIEWLKASWEVILSKICEAVIPQNLVTESSVLMYDRCISTLLLAVGLVVEGPIVTTRVITSYLSKALSVLINRTISKDQEAPTFTLGILSEAFYGVTTRIQEATGTLLVEDESGTSRYSLHPLERYHMHLAKFPLHSSSFVIYADDSYGVLYKLVEWGDTSPALLTAVCGNIYLSLRPPNNYI</sequence>
<evidence type="ECO:0000313" key="2">
    <source>
        <dbReference type="Proteomes" id="UP000008974"/>
    </source>
</evidence>
<organism evidence="1 2">
    <name type="scientific">Giardia intestinalis (strain P15)</name>
    <name type="common">Giardia lamblia</name>
    <dbReference type="NCBI Taxonomy" id="658858"/>
    <lineage>
        <taxon>Eukaryota</taxon>
        <taxon>Metamonada</taxon>
        <taxon>Diplomonadida</taxon>
        <taxon>Hexamitidae</taxon>
        <taxon>Giardiinae</taxon>
        <taxon>Giardia</taxon>
    </lineage>
</organism>
<dbReference type="OrthoDB" id="10255163at2759"/>
<comment type="caution">
    <text evidence="1">The sequence shown here is derived from an EMBL/GenBank/DDBJ whole genome shotgun (WGS) entry which is preliminary data.</text>
</comment>
<accession>E1F1B7</accession>
<protein>
    <submittedName>
        <fullName evidence="1">Uncharacterized protein</fullName>
    </submittedName>
</protein>